<proteinExistence type="predicted"/>
<protein>
    <submittedName>
        <fullName evidence="1">Uncharacterized protein</fullName>
    </submittedName>
</protein>
<name>A0A0B6Z950_9EUPU</name>
<reference evidence="1" key="1">
    <citation type="submission" date="2014-12" db="EMBL/GenBank/DDBJ databases">
        <title>Insight into the proteome of Arion vulgaris.</title>
        <authorList>
            <person name="Aradska J."/>
            <person name="Bulat T."/>
            <person name="Smidak R."/>
            <person name="Sarate P."/>
            <person name="Gangsoo J."/>
            <person name="Sialana F."/>
            <person name="Bilban M."/>
            <person name="Lubec G."/>
        </authorList>
    </citation>
    <scope>NUCLEOTIDE SEQUENCE</scope>
    <source>
        <tissue evidence="1">Skin</tissue>
    </source>
</reference>
<evidence type="ECO:0000313" key="1">
    <source>
        <dbReference type="EMBL" id="CEK65139.1"/>
    </source>
</evidence>
<dbReference type="EMBL" id="HACG01018274">
    <property type="protein sequence ID" value="CEK65139.1"/>
    <property type="molecule type" value="Transcribed_RNA"/>
</dbReference>
<feature type="non-terminal residue" evidence="1">
    <location>
        <position position="66"/>
    </location>
</feature>
<accession>A0A0B6Z950</accession>
<organism evidence="1">
    <name type="scientific">Arion vulgaris</name>
    <dbReference type="NCBI Taxonomy" id="1028688"/>
    <lineage>
        <taxon>Eukaryota</taxon>
        <taxon>Metazoa</taxon>
        <taxon>Spiralia</taxon>
        <taxon>Lophotrochozoa</taxon>
        <taxon>Mollusca</taxon>
        <taxon>Gastropoda</taxon>
        <taxon>Heterobranchia</taxon>
        <taxon>Euthyneura</taxon>
        <taxon>Panpulmonata</taxon>
        <taxon>Eupulmonata</taxon>
        <taxon>Stylommatophora</taxon>
        <taxon>Helicina</taxon>
        <taxon>Arionoidea</taxon>
        <taxon>Arionidae</taxon>
        <taxon>Arion</taxon>
    </lineage>
</organism>
<gene>
    <name evidence="1" type="primary">ORF54040</name>
</gene>
<sequence>MLKESGDSCVPFSEYEFQNSTTNKKAFQMKFIAHSVTPNTMLSNLATKPGTTSPNMKTFLLGFPVF</sequence>
<dbReference type="AlphaFoldDB" id="A0A0B6Z950"/>